<evidence type="ECO:0000313" key="1">
    <source>
        <dbReference type="EMBL" id="ASO19704.1"/>
    </source>
</evidence>
<reference evidence="1 2" key="1">
    <citation type="submission" date="2017-07" db="EMBL/GenBank/DDBJ databases">
        <title>Complete genome sequence of Actinoalloteichus hoggarensis DSM 45943, type strain of Actinoalloteichus hoggarensis.</title>
        <authorList>
            <person name="Ruckert C."/>
            <person name="Nouioui I."/>
            <person name="Willmese J."/>
            <person name="van Wezel G."/>
            <person name="Klenk H.-P."/>
            <person name="Kalinowski J."/>
            <person name="Zotchev S.B."/>
        </authorList>
    </citation>
    <scope>NUCLEOTIDE SEQUENCE [LARGE SCALE GENOMIC DNA]</scope>
    <source>
        <strain evidence="1 2">DSM 45943</strain>
    </source>
</reference>
<gene>
    <name evidence="1" type="ORF">AHOG_10305</name>
</gene>
<dbReference type="Pfam" id="PF04486">
    <property type="entry name" value="SchA_CurD"/>
    <property type="match status" value="1"/>
</dbReference>
<accession>A0A221W1M6</accession>
<name>A0A221W1M6_9PSEU</name>
<organism evidence="1 2">
    <name type="scientific">Actinoalloteichus hoggarensis</name>
    <dbReference type="NCBI Taxonomy" id="1470176"/>
    <lineage>
        <taxon>Bacteria</taxon>
        <taxon>Bacillati</taxon>
        <taxon>Actinomycetota</taxon>
        <taxon>Actinomycetes</taxon>
        <taxon>Pseudonocardiales</taxon>
        <taxon>Pseudonocardiaceae</taxon>
        <taxon>Actinoalloteichus</taxon>
    </lineage>
</organism>
<dbReference type="AlphaFoldDB" id="A0A221W1M6"/>
<dbReference type="InterPro" id="IPR007575">
    <property type="entry name" value="SchA_CurD-like"/>
</dbReference>
<protein>
    <submittedName>
        <fullName evidence="1">SchA/CurD like domain protein</fullName>
    </submittedName>
</protein>
<dbReference type="KEGG" id="ahg:AHOG_10305"/>
<dbReference type="OrthoDB" id="3853500at2"/>
<sequence>MPFVAITYDIKPGHEDEVAEVFSGFRRVKSPAVPDEEGREAAKILATAVFIRDGLLVRFIEYEGDLDAVARFMAVQPGVREVERRLAPYLNNPRNTGTVEGFVETFKQSMLRSVTQISVPRQAEAASAAP</sequence>
<keyword evidence="2" id="KW-1185">Reference proteome</keyword>
<evidence type="ECO:0000313" key="2">
    <source>
        <dbReference type="Proteomes" id="UP000204221"/>
    </source>
</evidence>
<dbReference type="Proteomes" id="UP000204221">
    <property type="component" value="Chromosome"/>
</dbReference>
<dbReference type="RefSeq" id="WP_093941168.1">
    <property type="nucleotide sequence ID" value="NZ_CP022521.1"/>
</dbReference>
<proteinExistence type="predicted"/>
<dbReference type="EMBL" id="CP022521">
    <property type="protein sequence ID" value="ASO19704.1"/>
    <property type="molecule type" value="Genomic_DNA"/>
</dbReference>